<accession>A0A2R6X044</accession>
<gene>
    <name evidence="1" type="ORF">MARPO_0045s0118</name>
</gene>
<organism evidence="1 2">
    <name type="scientific">Marchantia polymorpha</name>
    <name type="common">Common liverwort</name>
    <name type="synonym">Marchantia aquatica</name>
    <dbReference type="NCBI Taxonomy" id="3197"/>
    <lineage>
        <taxon>Eukaryota</taxon>
        <taxon>Viridiplantae</taxon>
        <taxon>Streptophyta</taxon>
        <taxon>Embryophyta</taxon>
        <taxon>Marchantiophyta</taxon>
        <taxon>Marchantiopsida</taxon>
        <taxon>Marchantiidae</taxon>
        <taxon>Marchantiales</taxon>
        <taxon>Marchantiaceae</taxon>
        <taxon>Marchantia</taxon>
    </lineage>
</organism>
<dbReference type="EMBL" id="KZ772717">
    <property type="protein sequence ID" value="PTQ39467.1"/>
    <property type="molecule type" value="Genomic_DNA"/>
</dbReference>
<keyword evidence="2" id="KW-1185">Reference proteome</keyword>
<dbReference type="Gramene" id="Mp6g19450.1">
    <property type="protein sequence ID" value="Mp6g19450.1.cds"/>
    <property type="gene ID" value="Mp6g19450"/>
</dbReference>
<dbReference type="Proteomes" id="UP000244005">
    <property type="component" value="Unassembled WGS sequence"/>
</dbReference>
<protein>
    <submittedName>
        <fullName evidence="1">Uncharacterized protein</fullName>
    </submittedName>
</protein>
<proteinExistence type="predicted"/>
<name>A0A2R6X044_MARPO</name>
<evidence type="ECO:0000313" key="2">
    <source>
        <dbReference type="Proteomes" id="UP000244005"/>
    </source>
</evidence>
<reference evidence="2" key="1">
    <citation type="journal article" date="2017" name="Cell">
        <title>Insights into land plant evolution garnered from the Marchantia polymorpha genome.</title>
        <authorList>
            <person name="Bowman J.L."/>
            <person name="Kohchi T."/>
            <person name="Yamato K.T."/>
            <person name="Jenkins J."/>
            <person name="Shu S."/>
            <person name="Ishizaki K."/>
            <person name="Yamaoka S."/>
            <person name="Nishihama R."/>
            <person name="Nakamura Y."/>
            <person name="Berger F."/>
            <person name="Adam C."/>
            <person name="Aki S.S."/>
            <person name="Althoff F."/>
            <person name="Araki T."/>
            <person name="Arteaga-Vazquez M.A."/>
            <person name="Balasubrmanian S."/>
            <person name="Barry K."/>
            <person name="Bauer D."/>
            <person name="Boehm C.R."/>
            <person name="Briginshaw L."/>
            <person name="Caballero-Perez J."/>
            <person name="Catarino B."/>
            <person name="Chen F."/>
            <person name="Chiyoda S."/>
            <person name="Chovatia M."/>
            <person name="Davies K.M."/>
            <person name="Delmans M."/>
            <person name="Demura T."/>
            <person name="Dierschke T."/>
            <person name="Dolan L."/>
            <person name="Dorantes-Acosta A.E."/>
            <person name="Eklund D.M."/>
            <person name="Florent S.N."/>
            <person name="Flores-Sandoval E."/>
            <person name="Fujiyama A."/>
            <person name="Fukuzawa H."/>
            <person name="Galik B."/>
            <person name="Grimanelli D."/>
            <person name="Grimwood J."/>
            <person name="Grossniklaus U."/>
            <person name="Hamada T."/>
            <person name="Haseloff J."/>
            <person name="Hetherington A.J."/>
            <person name="Higo A."/>
            <person name="Hirakawa Y."/>
            <person name="Hundley H.N."/>
            <person name="Ikeda Y."/>
            <person name="Inoue K."/>
            <person name="Inoue S.I."/>
            <person name="Ishida S."/>
            <person name="Jia Q."/>
            <person name="Kakita M."/>
            <person name="Kanazawa T."/>
            <person name="Kawai Y."/>
            <person name="Kawashima T."/>
            <person name="Kennedy M."/>
            <person name="Kinose K."/>
            <person name="Kinoshita T."/>
            <person name="Kohara Y."/>
            <person name="Koide E."/>
            <person name="Komatsu K."/>
            <person name="Kopischke S."/>
            <person name="Kubo M."/>
            <person name="Kyozuka J."/>
            <person name="Lagercrantz U."/>
            <person name="Lin S.S."/>
            <person name="Lindquist E."/>
            <person name="Lipzen A.M."/>
            <person name="Lu C.W."/>
            <person name="De Luna E."/>
            <person name="Martienssen R.A."/>
            <person name="Minamino N."/>
            <person name="Mizutani M."/>
            <person name="Mizutani M."/>
            <person name="Mochizuki N."/>
            <person name="Monte I."/>
            <person name="Mosher R."/>
            <person name="Nagasaki H."/>
            <person name="Nakagami H."/>
            <person name="Naramoto S."/>
            <person name="Nishitani K."/>
            <person name="Ohtani M."/>
            <person name="Okamoto T."/>
            <person name="Okumura M."/>
            <person name="Phillips J."/>
            <person name="Pollak B."/>
            <person name="Reinders A."/>
            <person name="Rovekamp M."/>
            <person name="Sano R."/>
            <person name="Sawa S."/>
            <person name="Schmid M.W."/>
            <person name="Shirakawa M."/>
            <person name="Solano R."/>
            <person name="Spunde A."/>
            <person name="Suetsugu N."/>
            <person name="Sugano S."/>
            <person name="Sugiyama A."/>
            <person name="Sun R."/>
            <person name="Suzuki Y."/>
            <person name="Takenaka M."/>
            <person name="Takezawa D."/>
            <person name="Tomogane H."/>
            <person name="Tsuzuki M."/>
            <person name="Ueda T."/>
            <person name="Umeda M."/>
            <person name="Ward J.M."/>
            <person name="Watanabe Y."/>
            <person name="Yazaki K."/>
            <person name="Yokoyama R."/>
            <person name="Yoshitake Y."/>
            <person name="Yotsui I."/>
            <person name="Zachgo S."/>
            <person name="Schmutz J."/>
        </authorList>
    </citation>
    <scope>NUCLEOTIDE SEQUENCE [LARGE SCALE GENOMIC DNA]</scope>
    <source>
        <strain evidence="2">Tak-1</strain>
    </source>
</reference>
<evidence type="ECO:0000313" key="1">
    <source>
        <dbReference type="EMBL" id="PTQ39467.1"/>
    </source>
</evidence>
<dbReference type="AlphaFoldDB" id="A0A2R6X044"/>
<sequence length="55" mass="6392">MLIFRSFLRLEWTRVCKSRAWNTMIGPHCQACYLQRSLGRALRRISSSTFVQGGT</sequence>